<dbReference type="OrthoDB" id="2367685at2759"/>
<feature type="region of interest" description="Disordered" evidence="1">
    <location>
        <begin position="261"/>
        <end position="282"/>
    </location>
</feature>
<organism evidence="2 3">
    <name type="scientific">Alternaria atra</name>
    <dbReference type="NCBI Taxonomy" id="119953"/>
    <lineage>
        <taxon>Eukaryota</taxon>
        <taxon>Fungi</taxon>
        <taxon>Dikarya</taxon>
        <taxon>Ascomycota</taxon>
        <taxon>Pezizomycotina</taxon>
        <taxon>Dothideomycetes</taxon>
        <taxon>Pleosporomycetidae</taxon>
        <taxon>Pleosporales</taxon>
        <taxon>Pleosporineae</taxon>
        <taxon>Pleosporaceae</taxon>
        <taxon>Alternaria</taxon>
        <taxon>Alternaria sect. Ulocladioides</taxon>
    </lineage>
</organism>
<keyword evidence="3" id="KW-1185">Reference proteome</keyword>
<feature type="region of interest" description="Disordered" evidence="1">
    <location>
        <begin position="1"/>
        <end position="61"/>
    </location>
</feature>
<gene>
    <name evidence="2" type="ORF">ALTATR162_LOCUS911</name>
</gene>
<protein>
    <recommendedName>
        <fullName evidence="4">WW domain-containing protein</fullName>
    </recommendedName>
</protein>
<comment type="caution">
    <text evidence="2">The sequence shown here is derived from an EMBL/GenBank/DDBJ whole genome shotgun (WGS) entry which is preliminary data.</text>
</comment>
<dbReference type="GeneID" id="67021295"/>
<feature type="region of interest" description="Disordered" evidence="1">
    <location>
        <begin position="79"/>
        <end position="141"/>
    </location>
</feature>
<feature type="compositionally biased region" description="Low complexity" evidence="1">
    <location>
        <begin position="17"/>
        <end position="49"/>
    </location>
</feature>
<name>A0A8J2MVI2_9PLEO</name>
<evidence type="ECO:0000256" key="1">
    <source>
        <dbReference type="SAM" id="MobiDB-lite"/>
    </source>
</evidence>
<evidence type="ECO:0000313" key="3">
    <source>
        <dbReference type="Proteomes" id="UP000676310"/>
    </source>
</evidence>
<dbReference type="RefSeq" id="XP_043164440.1">
    <property type="nucleotide sequence ID" value="XM_043308505.1"/>
</dbReference>
<sequence length="282" mass="31535">MGFLSELISDFTGGDKQQQQQQQQQSGYSQYPPQQQPQGYSQYPPQQHSPQPPPVSPPWYAEWDGRENRWVFVNQHNGERTYQYPGPGYAQQQGNYGAPPPQGGYGYGQDGYSNQGAYQQSAYDPTRSGNQEEQKSGGNGWKYAAAGAAGLAGGALLMHEGDKIEDGWDSAKANVSHGVDEFGNDISNFPENAAGWTGEQVGRVENFGDDVEQKWDNTVDNVENFPENAAEWTGEKVQEVEDIPQDIENKWDNMTEGVEQFGDNMENAYDEGRDEQRYEDDY</sequence>
<feature type="compositionally biased region" description="Polar residues" evidence="1">
    <location>
        <begin position="117"/>
        <end position="129"/>
    </location>
</feature>
<accession>A0A8J2MVI2</accession>
<evidence type="ECO:0000313" key="2">
    <source>
        <dbReference type="EMBL" id="CAG5141316.1"/>
    </source>
</evidence>
<reference evidence="2" key="1">
    <citation type="submission" date="2021-05" db="EMBL/GenBank/DDBJ databases">
        <authorList>
            <person name="Stam R."/>
        </authorList>
    </citation>
    <scope>NUCLEOTIDE SEQUENCE</scope>
    <source>
        <strain evidence="2">CS162</strain>
    </source>
</reference>
<dbReference type="Proteomes" id="UP000676310">
    <property type="component" value="Unassembled WGS sequence"/>
</dbReference>
<evidence type="ECO:0008006" key="4">
    <source>
        <dbReference type="Google" id="ProtNLM"/>
    </source>
</evidence>
<feature type="compositionally biased region" description="Low complexity" evidence="1">
    <location>
        <begin position="82"/>
        <end position="97"/>
    </location>
</feature>
<dbReference type="EMBL" id="CAJRGZ010000015">
    <property type="protein sequence ID" value="CAG5141316.1"/>
    <property type="molecule type" value="Genomic_DNA"/>
</dbReference>
<proteinExistence type="predicted"/>
<dbReference type="AlphaFoldDB" id="A0A8J2MVI2"/>